<reference evidence="1 2" key="1">
    <citation type="submission" date="2020-06" db="EMBL/GenBank/DDBJ databases">
        <authorList>
            <person name="Li R."/>
            <person name="Bekaert M."/>
        </authorList>
    </citation>
    <scope>NUCLEOTIDE SEQUENCE [LARGE SCALE GENOMIC DNA]</scope>
    <source>
        <strain evidence="2">wild</strain>
    </source>
</reference>
<organism evidence="1 2">
    <name type="scientific">Mytilus coruscus</name>
    <name type="common">Sea mussel</name>
    <dbReference type="NCBI Taxonomy" id="42192"/>
    <lineage>
        <taxon>Eukaryota</taxon>
        <taxon>Metazoa</taxon>
        <taxon>Spiralia</taxon>
        <taxon>Lophotrochozoa</taxon>
        <taxon>Mollusca</taxon>
        <taxon>Bivalvia</taxon>
        <taxon>Autobranchia</taxon>
        <taxon>Pteriomorphia</taxon>
        <taxon>Mytilida</taxon>
        <taxon>Mytiloidea</taxon>
        <taxon>Mytilidae</taxon>
        <taxon>Mytilinae</taxon>
        <taxon>Mytilus</taxon>
    </lineage>
</organism>
<dbReference type="OrthoDB" id="6100900at2759"/>
<accession>A0A6J8CYW3</accession>
<keyword evidence="2" id="KW-1185">Reference proteome</keyword>
<protein>
    <recommendedName>
        <fullName evidence="3">Reverse transcriptase zinc-binding domain-containing protein</fullName>
    </recommendedName>
</protein>
<sequence>MIKKNPPCKLSWKKNVKLAIDKFWTQKLLLDCQNKSTLSYCDLSSLKIETIHNLWSSIESNIKDVRRGGIKARLITGTYVLQSNRSKLNQHEDSAVCPLCQYEDEDIVHFILKCNALFRYRKSYIEELKSIINSISNPNTCSLKKLASDSCPLTQLILDPSVLVKQNILSCSDNILTKIEDCSRKLCFSLHCGRTLIINSETSRVYIIS</sequence>
<evidence type="ECO:0000313" key="2">
    <source>
        <dbReference type="Proteomes" id="UP000507470"/>
    </source>
</evidence>
<name>A0A6J8CYW3_MYTCO</name>
<dbReference type="EMBL" id="CACVKT020006298">
    <property type="protein sequence ID" value="CAC5400739.1"/>
    <property type="molecule type" value="Genomic_DNA"/>
</dbReference>
<evidence type="ECO:0008006" key="3">
    <source>
        <dbReference type="Google" id="ProtNLM"/>
    </source>
</evidence>
<evidence type="ECO:0000313" key="1">
    <source>
        <dbReference type="EMBL" id="CAC5400739.1"/>
    </source>
</evidence>
<dbReference type="Proteomes" id="UP000507470">
    <property type="component" value="Unassembled WGS sequence"/>
</dbReference>
<dbReference type="AlphaFoldDB" id="A0A6J8CYW3"/>
<gene>
    <name evidence="1" type="ORF">MCOR_34892</name>
</gene>
<proteinExistence type="predicted"/>